<dbReference type="Proteomes" id="UP000321464">
    <property type="component" value="Unassembled WGS sequence"/>
</dbReference>
<reference evidence="2 3" key="1">
    <citation type="submission" date="2019-07" db="EMBL/GenBank/DDBJ databases">
        <title>Whole genome shotgun sequence of Novosphingobium sediminis NBRC 106119.</title>
        <authorList>
            <person name="Hosoyama A."/>
            <person name="Uohara A."/>
            <person name="Ohji S."/>
            <person name="Ichikawa N."/>
        </authorList>
    </citation>
    <scope>NUCLEOTIDE SEQUENCE [LARGE SCALE GENOMIC DNA]</scope>
    <source>
        <strain evidence="2 3">NBRC 106119</strain>
    </source>
</reference>
<protein>
    <submittedName>
        <fullName evidence="2">Alkyl hydroperoxide reductase AhpD</fullName>
    </submittedName>
</protein>
<dbReference type="InterPro" id="IPR029032">
    <property type="entry name" value="AhpD-like"/>
</dbReference>
<dbReference type="SUPFAM" id="SSF69118">
    <property type="entry name" value="AhpD-like"/>
    <property type="match status" value="1"/>
</dbReference>
<dbReference type="AlphaFoldDB" id="A0A512APS5"/>
<name>A0A512APS5_9SPHN</name>
<dbReference type="PANTHER" id="PTHR35446:SF3">
    <property type="entry name" value="CMD DOMAIN-CONTAINING PROTEIN"/>
    <property type="match status" value="1"/>
</dbReference>
<dbReference type="NCBIfam" id="TIGR00778">
    <property type="entry name" value="ahpD_dom"/>
    <property type="match status" value="1"/>
</dbReference>
<accession>A0A512APS5</accession>
<evidence type="ECO:0000313" key="2">
    <source>
        <dbReference type="EMBL" id="GEO01706.1"/>
    </source>
</evidence>
<dbReference type="Gene3D" id="1.20.1290.10">
    <property type="entry name" value="AhpD-like"/>
    <property type="match status" value="1"/>
</dbReference>
<dbReference type="EMBL" id="BJYR01000025">
    <property type="protein sequence ID" value="GEO01706.1"/>
    <property type="molecule type" value="Genomic_DNA"/>
</dbReference>
<gene>
    <name evidence="2" type="primary">mip</name>
    <name evidence="2" type="ORF">NSE01_35380</name>
</gene>
<feature type="domain" description="Carboxymuconolactone decarboxylase-like" evidence="1">
    <location>
        <begin position="49"/>
        <end position="104"/>
    </location>
</feature>
<evidence type="ECO:0000313" key="3">
    <source>
        <dbReference type="Proteomes" id="UP000321464"/>
    </source>
</evidence>
<organism evidence="2 3">
    <name type="scientific">Novosphingobium sediminis</name>
    <dbReference type="NCBI Taxonomy" id="707214"/>
    <lineage>
        <taxon>Bacteria</taxon>
        <taxon>Pseudomonadati</taxon>
        <taxon>Pseudomonadota</taxon>
        <taxon>Alphaproteobacteria</taxon>
        <taxon>Sphingomonadales</taxon>
        <taxon>Sphingomonadaceae</taxon>
        <taxon>Novosphingobium</taxon>
    </lineage>
</organism>
<dbReference type="InterPro" id="IPR004675">
    <property type="entry name" value="AhpD_core"/>
</dbReference>
<dbReference type="GO" id="GO:0051920">
    <property type="term" value="F:peroxiredoxin activity"/>
    <property type="evidence" value="ECO:0007669"/>
    <property type="project" value="InterPro"/>
</dbReference>
<dbReference type="RefSeq" id="WP_147161012.1">
    <property type="nucleotide sequence ID" value="NZ_BJYR01000025.1"/>
</dbReference>
<dbReference type="PANTHER" id="PTHR35446">
    <property type="entry name" value="SI:CH211-175M2.5"/>
    <property type="match status" value="1"/>
</dbReference>
<proteinExistence type="predicted"/>
<dbReference type="OrthoDB" id="9808310at2"/>
<dbReference type="Pfam" id="PF02627">
    <property type="entry name" value="CMD"/>
    <property type="match status" value="1"/>
</dbReference>
<evidence type="ECO:0000259" key="1">
    <source>
        <dbReference type="Pfam" id="PF02627"/>
    </source>
</evidence>
<sequence length="183" mass="19200">MTAFTVPTRDTVSAGNQSLFDGLKGQLGFVPNLYATLAHSNNALGTYLALQSAKSSLNAKAREVVNLVVSQVNDCAYCLAAHTALGKLNGFSDAQILEIRAGSLAADVKLDALARLTRSIAVNRGQADEALVDAFFGAGWTAENLVDVIVTIGDKMITNYLHAVTKVPVDFPAAPALETHLAA</sequence>
<keyword evidence="3" id="KW-1185">Reference proteome</keyword>
<dbReference type="InterPro" id="IPR003779">
    <property type="entry name" value="CMD-like"/>
</dbReference>
<comment type="caution">
    <text evidence="2">The sequence shown here is derived from an EMBL/GenBank/DDBJ whole genome shotgun (WGS) entry which is preliminary data.</text>
</comment>